<keyword evidence="8 13" id="KW-0808">Transferase</keyword>
<evidence type="ECO:0000256" key="16">
    <source>
        <dbReference type="RuleBase" id="RU000532"/>
    </source>
</evidence>
<evidence type="ECO:0000256" key="13">
    <source>
        <dbReference type="HAMAP-Rule" id="MF_00145"/>
    </source>
</evidence>
<dbReference type="Proteomes" id="UP000237889">
    <property type="component" value="Chromosome"/>
</dbReference>
<evidence type="ECO:0000313" key="17">
    <source>
        <dbReference type="EMBL" id="AVO47510.1"/>
    </source>
</evidence>
<feature type="binding site" evidence="13 15">
    <location>
        <position position="201"/>
    </location>
    <ligand>
        <name>ATP</name>
        <dbReference type="ChEBI" id="CHEBI:30616"/>
    </ligand>
</feature>
<comment type="subunit">
    <text evidence="4 13">Monomer.</text>
</comment>
<dbReference type="PANTHER" id="PTHR11406:SF23">
    <property type="entry name" value="PHOSPHOGLYCERATE KINASE 1, CHLOROPLASTIC-RELATED"/>
    <property type="match status" value="1"/>
</dbReference>
<dbReference type="GO" id="GO:0005524">
    <property type="term" value="F:ATP binding"/>
    <property type="evidence" value="ECO:0007669"/>
    <property type="project" value="UniProtKB-KW"/>
</dbReference>
<dbReference type="PRINTS" id="PR00477">
    <property type="entry name" value="PHGLYCKINASE"/>
</dbReference>
<dbReference type="EMBL" id="CP027668">
    <property type="protein sequence ID" value="AVO47510.1"/>
    <property type="molecule type" value="Genomic_DNA"/>
</dbReference>
<evidence type="ECO:0000256" key="12">
    <source>
        <dbReference type="ARBA" id="ARBA00023152"/>
    </source>
</evidence>
<evidence type="ECO:0000256" key="6">
    <source>
        <dbReference type="ARBA" id="ARBA00016471"/>
    </source>
</evidence>
<feature type="binding site" evidence="13 15">
    <location>
        <position position="323"/>
    </location>
    <ligand>
        <name>ATP</name>
        <dbReference type="ChEBI" id="CHEBI:30616"/>
    </ligand>
</feature>
<dbReference type="InterPro" id="IPR036043">
    <property type="entry name" value="Phosphoglycerate_kinase_sf"/>
</dbReference>
<evidence type="ECO:0000313" key="18">
    <source>
        <dbReference type="Proteomes" id="UP000237889"/>
    </source>
</evidence>
<dbReference type="GO" id="GO:0006094">
    <property type="term" value="P:gluconeogenesis"/>
    <property type="evidence" value="ECO:0007669"/>
    <property type="project" value="TreeGrafter"/>
</dbReference>
<dbReference type="GO" id="GO:0006096">
    <property type="term" value="P:glycolytic process"/>
    <property type="evidence" value="ECO:0007669"/>
    <property type="project" value="UniProtKB-UniRule"/>
</dbReference>
<feature type="binding site" evidence="13">
    <location>
        <position position="37"/>
    </location>
    <ligand>
        <name>substrate</name>
    </ligand>
</feature>
<comment type="subcellular location">
    <subcellularLocation>
        <location evidence="13">Cytoplasm</location>
    </subcellularLocation>
</comment>
<keyword evidence="12 13" id="KW-0324">Glycolysis</keyword>
<evidence type="ECO:0000256" key="4">
    <source>
        <dbReference type="ARBA" id="ARBA00011245"/>
    </source>
</evidence>
<evidence type="ECO:0000256" key="15">
    <source>
        <dbReference type="PIRSR" id="PIRSR000724-2"/>
    </source>
</evidence>
<proteinExistence type="inferred from homology"/>
<dbReference type="InterPro" id="IPR001576">
    <property type="entry name" value="Phosphoglycerate_kinase"/>
</dbReference>
<dbReference type="FunFam" id="3.40.50.1260:FF:000031">
    <property type="entry name" value="Phosphoglycerate kinase 1"/>
    <property type="match status" value="1"/>
</dbReference>
<dbReference type="FunFam" id="3.40.50.1260:FF:000006">
    <property type="entry name" value="Phosphoglycerate kinase"/>
    <property type="match status" value="1"/>
</dbReference>
<feature type="binding site" evidence="14">
    <location>
        <position position="37"/>
    </location>
    <ligand>
        <name>(2R)-3-phosphoglycerate</name>
        <dbReference type="ChEBI" id="CHEBI:58272"/>
    </ligand>
</feature>
<keyword evidence="11 13" id="KW-0067">ATP-binding</keyword>
<dbReference type="SUPFAM" id="SSF53748">
    <property type="entry name" value="Phosphoglycerate kinase"/>
    <property type="match status" value="1"/>
</dbReference>
<comment type="caution">
    <text evidence="13">Lacks conserved residue(s) required for the propagation of feature annotation.</text>
</comment>
<evidence type="ECO:0000256" key="9">
    <source>
        <dbReference type="ARBA" id="ARBA00022741"/>
    </source>
</evidence>
<feature type="binding site" evidence="14">
    <location>
        <position position="151"/>
    </location>
    <ligand>
        <name>(2R)-3-phosphoglycerate</name>
        <dbReference type="ChEBI" id="CHEBI:58272"/>
    </ligand>
</feature>
<feature type="binding site" evidence="13">
    <location>
        <position position="151"/>
    </location>
    <ligand>
        <name>substrate</name>
    </ligand>
</feature>
<comment type="pathway">
    <text evidence="2 13">Carbohydrate degradation; glycolysis; pyruvate from D-glyceraldehyde 3-phosphate: step 2/5.</text>
</comment>
<keyword evidence="10 13" id="KW-0418">Kinase</keyword>
<dbReference type="RefSeq" id="WP_106750880.1">
    <property type="nucleotide sequence ID" value="NZ_CP027668.1"/>
</dbReference>
<feature type="binding site" evidence="14">
    <location>
        <position position="118"/>
    </location>
    <ligand>
        <name>(2R)-3-phosphoglycerate</name>
        <dbReference type="ChEBI" id="CHEBI:58272"/>
    </ligand>
</feature>
<evidence type="ECO:0000256" key="14">
    <source>
        <dbReference type="PIRSR" id="PIRSR000724-1"/>
    </source>
</evidence>
<comment type="catalytic activity">
    <reaction evidence="1 13 16">
        <text>(2R)-3-phosphoglycerate + ATP = (2R)-3-phospho-glyceroyl phosphate + ADP</text>
        <dbReference type="Rhea" id="RHEA:14801"/>
        <dbReference type="ChEBI" id="CHEBI:30616"/>
        <dbReference type="ChEBI" id="CHEBI:57604"/>
        <dbReference type="ChEBI" id="CHEBI:58272"/>
        <dbReference type="ChEBI" id="CHEBI:456216"/>
        <dbReference type="EC" id="2.7.2.3"/>
    </reaction>
</comment>
<sequence length="396" mass="41622">MTSFRTLDDADVKGKRVLVRVDLNVPMEDGKVTDLTRLERIVPTLTDIADRGGKVVILAHFGRPKGVDPSQSLKAVVPALADVLKRPVAFAADCIGEVAAQAVDAIRPGEILVLENTRFHKGEEKNEPDFVKALAANGDLFVADAFSAAHRAHASTEGLGRVMPAYAGRTMQAELDALTRALEKPERPVVAVVGGAKVSTKLDLLGNLSKKVDFLVIGGGMANTFLAAEGKAVGKSLCEHDLVDTARAIVAEAAKNGCRIVLPVDVVCAKEFKANASHRVCGIDEVAPEEMILDIGPKSVEHVVSILGRAKTLVWNGPFGAFELEPFDNGTVSVAEAAAELTRAGHLVSVAGGGDTVAALNQAGAADRFTYVSTAGGAFLEWLEGKPLPGVDVLRT</sequence>
<evidence type="ECO:0000256" key="10">
    <source>
        <dbReference type="ARBA" id="ARBA00022777"/>
    </source>
</evidence>
<feature type="binding site" evidence="13 14">
    <location>
        <begin position="60"/>
        <end position="63"/>
    </location>
    <ligand>
        <name>substrate</name>
    </ligand>
</feature>
<evidence type="ECO:0000256" key="3">
    <source>
        <dbReference type="ARBA" id="ARBA00008982"/>
    </source>
</evidence>
<dbReference type="OrthoDB" id="9808460at2"/>
<dbReference type="GO" id="GO:0043531">
    <property type="term" value="F:ADP binding"/>
    <property type="evidence" value="ECO:0007669"/>
    <property type="project" value="TreeGrafter"/>
</dbReference>
<feature type="binding site" evidence="13 14">
    <location>
        <begin position="22"/>
        <end position="24"/>
    </location>
    <ligand>
        <name>substrate</name>
    </ligand>
</feature>
<dbReference type="HAMAP" id="MF_00145">
    <property type="entry name" value="Phosphoglyc_kinase"/>
    <property type="match status" value="1"/>
</dbReference>
<keyword evidence="9 13" id="KW-0547">Nucleotide-binding</keyword>
<evidence type="ECO:0000256" key="2">
    <source>
        <dbReference type="ARBA" id="ARBA00004838"/>
    </source>
</evidence>
<protein>
    <recommendedName>
        <fullName evidence="6 13">Phosphoglycerate kinase</fullName>
        <ecNumber evidence="5 13">2.7.2.3</ecNumber>
    </recommendedName>
</protein>
<keyword evidence="7 13" id="KW-0963">Cytoplasm</keyword>
<dbReference type="GO" id="GO:0005829">
    <property type="term" value="C:cytosol"/>
    <property type="evidence" value="ECO:0007669"/>
    <property type="project" value="TreeGrafter"/>
</dbReference>
<evidence type="ECO:0000256" key="11">
    <source>
        <dbReference type="ARBA" id="ARBA00022840"/>
    </source>
</evidence>
<dbReference type="PROSITE" id="PS00111">
    <property type="entry name" value="PGLYCERATE_KINASE"/>
    <property type="match status" value="1"/>
</dbReference>
<dbReference type="UniPathway" id="UPA00109">
    <property type="reaction ID" value="UER00185"/>
</dbReference>
<dbReference type="AlphaFoldDB" id="A0A2S0NH63"/>
<evidence type="ECO:0000256" key="8">
    <source>
        <dbReference type="ARBA" id="ARBA00022679"/>
    </source>
</evidence>
<feature type="binding site" evidence="13">
    <location>
        <position position="118"/>
    </location>
    <ligand>
        <name>substrate</name>
    </ligand>
</feature>
<comment type="similarity">
    <text evidence="3 13 16">Belongs to the phosphoglycerate kinase family.</text>
</comment>
<dbReference type="EC" id="2.7.2.3" evidence="5 13"/>
<feature type="binding site" evidence="13 15">
    <location>
        <begin position="353"/>
        <end position="356"/>
    </location>
    <ligand>
        <name>ATP</name>
        <dbReference type="ChEBI" id="CHEBI:30616"/>
    </ligand>
</feature>
<dbReference type="Pfam" id="PF00162">
    <property type="entry name" value="PGK"/>
    <property type="match status" value="1"/>
</dbReference>
<accession>A0A2S0NH63</accession>
<dbReference type="GO" id="GO:0004618">
    <property type="term" value="F:phosphoglycerate kinase activity"/>
    <property type="evidence" value="ECO:0007669"/>
    <property type="project" value="UniProtKB-UniRule"/>
</dbReference>
<name>A0A2S0NH63_9HYPH</name>
<reference evidence="17 18" key="1">
    <citation type="submission" date="2018-03" db="EMBL/GenBank/DDBJ databases">
        <title>Genome sequencing of Phreatobacter sp.</title>
        <authorList>
            <person name="Kim S.-J."/>
            <person name="Heo J."/>
            <person name="Kwon S.-W."/>
        </authorList>
    </citation>
    <scope>NUCLEOTIDE SEQUENCE [LARGE SCALE GENOMIC DNA]</scope>
    <source>
        <strain evidence="17 18">S-12</strain>
    </source>
</reference>
<keyword evidence="18" id="KW-1185">Reference proteome</keyword>
<dbReference type="PIRSF" id="PIRSF000724">
    <property type="entry name" value="Pgk"/>
    <property type="match status" value="1"/>
</dbReference>
<dbReference type="InterPro" id="IPR015824">
    <property type="entry name" value="Phosphoglycerate_kinase_N"/>
</dbReference>
<dbReference type="KEGG" id="phr:C6569_03670"/>
<organism evidence="17 18">
    <name type="scientific">Phreatobacter cathodiphilus</name>
    <dbReference type="NCBI Taxonomy" id="1868589"/>
    <lineage>
        <taxon>Bacteria</taxon>
        <taxon>Pseudomonadati</taxon>
        <taxon>Pseudomonadota</taxon>
        <taxon>Alphaproteobacteria</taxon>
        <taxon>Hyphomicrobiales</taxon>
        <taxon>Phreatobacteraceae</taxon>
        <taxon>Phreatobacter</taxon>
    </lineage>
</organism>
<evidence type="ECO:0000256" key="5">
    <source>
        <dbReference type="ARBA" id="ARBA00013061"/>
    </source>
</evidence>
<evidence type="ECO:0000256" key="1">
    <source>
        <dbReference type="ARBA" id="ARBA00000642"/>
    </source>
</evidence>
<gene>
    <name evidence="13 17" type="primary">pgk</name>
    <name evidence="17" type="ORF">C6569_03670</name>
</gene>
<evidence type="ECO:0000256" key="7">
    <source>
        <dbReference type="ARBA" id="ARBA00022490"/>
    </source>
</evidence>
<dbReference type="Gene3D" id="3.40.50.1260">
    <property type="entry name" value="Phosphoglycerate kinase, N-terminal domain"/>
    <property type="match status" value="2"/>
</dbReference>
<dbReference type="InterPro" id="IPR015911">
    <property type="entry name" value="Phosphoglycerate_kinase_CS"/>
</dbReference>
<dbReference type="PANTHER" id="PTHR11406">
    <property type="entry name" value="PHOSPHOGLYCERATE KINASE"/>
    <property type="match status" value="1"/>
</dbReference>